<dbReference type="Pfam" id="PF00673">
    <property type="entry name" value="Ribosomal_L5_C"/>
    <property type="match status" value="1"/>
</dbReference>
<evidence type="ECO:0000313" key="5">
    <source>
        <dbReference type="EMBL" id="KAH8085964.1"/>
    </source>
</evidence>
<evidence type="ECO:0000313" key="6">
    <source>
        <dbReference type="Proteomes" id="UP000813824"/>
    </source>
</evidence>
<sequence length="332" mass="36676">MKRWAATSSLTATANDDKTVVLIEGDNPQALRIICSCSAAAAVQRTVGQVVRPARQVRIRKPLRRNEKTGLPIPHVNVILRDTAPCRGAEHYYNTLQDDLMYMTYVHEPNPRKPPRVIRPLYDPEDPYTKNRYNPPAGGARWARAIPPVTTSENVVRLERIQLHSMQKSAISSRSNLLGAIMAFRAITGESAEAGGRRTTEGVQIVRGKKSIGNWLREGVPVGVKVDLKGPKMYEFMGTLVDFVLPRLKEYPGIIMPSPKSPLNTPHGASGVVSFGLPPEAMVFFPQIEVNVDSYPAKYGMNIHFITNAEGVGAQNAVRALLSGFQIPFTRR</sequence>
<keyword evidence="2 5" id="KW-0689">Ribosomal protein</keyword>
<comment type="caution">
    <text evidence="5">The sequence shown here is derived from an EMBL/GenBank/DDBJ whole genome shotgun (WGS) entry which is preliminary data.</text>
</comment>
<gene>
    <name evidence="5" type="ORF">BXZ70DRAFT_555637</name>
</gene>
<reference evidence="5" key="1">
    <citation type="journal article" date="2021" name="New Phytol.">
        <title>Evolutionary innovations through gain and loss of genes in the ectomycorrhizal Boletales.</title>
        <authorList>
            <person name="Wu G."/>
            <person name="Miyauchi S."/>
            <person name="Morin E."/>
            <person name="Kuo A."/>
            <person name="Drula E."/>
            <person name="Varga T."/>
            <person name="Kohler A."/>
            <person name="Feng B."/>
            <person name="Cao Y."/>
            <person name="Lipzen A."/>
            <person name="Daum C."/>
            <person name="Hundley H."/>
            <person name="Pangilinan J."/>
            <person name="Johnson J."/>
            <person name="Barry K."/>
            <person name="LaButti K."/>
            <person name="Ng V."/>
            <person name="Ahrendt S."/>
            <person name="Min B."/>
            <person name="Choi I.G."/>
            <person name="Park H."/>
            <person name="Plett J.M."/>
            <person name="Magnuson J."/>
            <person name="Spatafora J.W."/>
            <person name="Nagy L.G."/>
            <person name="Henrissat B."/>
            <person name="Grigoriev I.V."/>
            <person name="Yang Z.L."/>
            <person name="Xu J."/>
            <person name="Martin F.M."/>
        </authorList>
    </citation>
    <scope>NUCLEOTIDE SEQUENCE</scope>
    <source>
        <strain evidence="5">KKN 215</strain>
    </source>
</reference>
<dbReference type="PANTHER" id="PTHR11994">
    <property type="entry name" value="60S RIBOSOMAL PROTEIN L11-RELATED"/>
    <property type="match status" value="1"/>
</dbReference>
<protein>
    <submittedName>
        <fullName evidence="5">Ribosomal protein L5 domain-containing protein</fullName>
    </submittedName>
</protein>
<dbReference type="AlphaFoldDB" id="A0A8K0UFR7"/>
<accession>A0A8K0UFR7</accession>
<dbReference type="InterPro" id="IPR002132">
    <property type="entry name" value="Ribosomal_uL5"/>
</dbReference>
<dbReference type="GO" id="GO:0006412">
    <property type="term" value="P:translation"/>
    <property type="evidence" value="ECO:0007669"/>
    <property type="project" value="InterPro"/>
</dbReference>
<evidence type="ECO:0000256" key="2">
    <source>
        <dbReference type="ARBA" id="ARBA00022980"/>
    </source>
</evidence>
<dbReference type="OrthoDB" id="539541at2759"/>
<dbReference type="EMBL" id="JAEVFJ010000043">
    <property type="protein sequence ID" value="KAH8085964.1"/>
    <property type="molecule type" value="Genomic_DNA"/>
</dbReference>
<keyword evidence="3" id="KW-0687">Ribonucleoprotein</keyword>
<dbReference type="GO" id="GO:0005840">
    <property type="term" value="C:ribosome"/>
    <property type="evidence" value="ECO:0007669"/>
    <property type="project" value="UniProtKB-KW"/>
</dbReference>
<dbReference type="Proteomes" id="UP000813824">
    <property type="component" value="Unassembled WGS sequence"/>
</dbReference>
<dbReference type="GO" id="GO:0003735">
    <property type="term" value="F:structural constituent of ribosome"/>
    <property type="evidence" value="ECO:0007669"/>
    <property type="project" value="InterPro"/>
</dbReference>
<dbReference type="GO" id="GO:1990904">
    <property type="term" value="C:ribonucleoprotein complex"/>
    <property type="evidence" value="ECO:0007669"/>
    <property type="project" value="UniProtKB-KW"/>
</dbReference>
<organism evidence="5 6">
    <name type="scientific">Cristinia sonorae</name>
    <dbReference type="NCBI Taxonomy" id="1940300"/>
    <lineage>
        <taxon>Eukaryota</taxon>
        <taxon>Fungi</taxon>
        <taxon>Dikarya</taxon>
        <taxon>Basidiomycota</taxon>
        <taxon>Agaricomycotina</taxon>
        <taxon>Agaricomycetes</taxon>
        <taxon>Agaricomycetidae</taxon>
        <taxon>Agaricales</taxon>
        <taxon>Pleurotineae</taxon>
        <taxon>Stephanosporaceae</taxon>
        <taxon>Cristinia</taxon>
    </lineage>
</organism>
<evidence type="ECO:0000256" key="3">
    <source>
        <dbReference type="ARBA" id="ARBA00023274"/>
    </source>
</evidence>
<evidence type="ECO:0000259" key="4">
    <source>
        <dbReference type="Pfam" id="PF00673"/>
    </source>
</evidence>
<dbReference type="InterPro" id="IPR022803">
    <property type="entry name" value="Ribosomal_uL5_dom_sf"/>
</dbReference>
<comment type="similarity">
    <text evidence="1">Belongs to the universal ribosomal protein uL5 family.</text>
</comment>
<dbReference type="SUPFAM" id="SSF55282">
    <property type="entry name" value="RL5-like"/>
    <property type="match status" value="1"/>
</dbReference>
<proteinExistence type="inferred from homology"/>
<dbReference type="Gene3D" id="3.30.1440.10">
    <property type="match status" value="1"/>
</dbReference>
<feature type="domain" description="Large ribosomal subunit protein uL5 C-terminal" evidence="4">
    <location>
        <begin position="221"/>
        <end position="329"/>
    </location>
</feature>
<evidence type="ECO:0000256" key="1">
    <source>
        <dbReference type="ARBA" id="ARBA00008553"/>
    </source>
</evidence>
<keyword evidence="6" id="KW-1185">Reference proteome</keyword>
<dbReference type="InterPro" id="IPR031309">
    <property type="entry name" value="Ribosomal_uL5_C"/>
</dbReference>
<name>A0A8K0UFR7_9AGAR</name>